<reference evidence="2 3" key="1">
    <citation type="submission" date="2015-01" db="EMBL/GenBank/DDBJ databases">
        <title>The Genome Sequence of Exophiala xenobiotica CBS118157.</title>
        <authorList>
            <consortium name="The Broad Institute Genomics Platform"/>
            <person name="Cuomo C."/>
            <person name="de Hoog S."/>
            <person name="Gorbushina A."/>
            <person name="Stielow B."/>
            <person name="Teixiera M."/>
            <person name="Abouelleil A."/>
            <person name="Chapman S.B."/>
            <person name="Priest M."/>
            <person name="Young S.K."/>
            <person name="Wortman J."/>
            <person name="Nusbaum C."/>
            <person name="Birren B."/>
        </authorList>
    </citation>
    <scope>NUCLEOTIDE SEQUENCE [LARGE SCALE GENOMIC DNA]</scope>
    <source>
        <strain evidence="2 3">CBS 118157</strain>
    </source>
</reference>
<dbReference type="HOGENOM" id="CLU_099912_0_0_1"/>
<dbReference type="EMBL" id="KN847320">
    <property type="protein sequence ID" value="KIW54278.1"/>
    <property type="molecule type" value="Genomic_DNA"/>
</dbReference>
<proteinExistence type="predicted"/>
<dbReference type="OrthoDB" id="4151761at2759"/>
<accession>A0A0D2EFQ5</accession>
<feature type="region of interest" description="Disordered" evidence="1">
    <location>
        <begin position="65"/>
        <end position="147"/>
    </location>
</feature>
<evidence type="ECO:0000256" key="1">
    <source>
        <dbReference type="SAM" id="MobiDB-lite"/>
    </source>
</evidence>
<gene>
    <name evidence="2" type="ORF">PV05_06645</name>
</gene>
<organism evidence="2 3">
    <name type="scientific">Exophiala xenobiotica</name>
    <dbReference type="NCBI Taxonomy" id="348802"/>
    <lineage>
        <taxon>Eukaryota</taxon>
        <taxon>Fungi</taxon>
        <taxon>Dikarya</taxon>
        <taxon>Ascomycota</taxon>
        <taxon>Pezizomycotina</taxon>
        <taxon>Eurotiomycetes</taxon>
        <taxon>Chaetothyriomycetidae</taxon>
        <taxon>Chaetothyriales</taxon>
        <taxon>Herpotrichiellaceae</taxon>
        <taxon>Exophiala</taxon>
    </lineage>
</organism>
<dbReference type="Proteomes" id="UP000054342">
    <property type="component" value="Unassembled WGS sequence"/>
</dbReference>
<evidence type="ECO:0000313" key="2">
    <source>
        <dbReference type="EMBL" id="KIW54278.1"/>
    </source>
</evidence>
<evidence type="ECO:0000313" key="3">
    <source>
        <dbReference type="Proteomes" id="UP000054342"/>
    </source>
</evidence>
<dbReference type="RefSeq" id="XP_013314862.1">
    <property type="nucleotide sequence ID" value="XM_013459408.1"/>
</dbReference>
<keyword evidence="3" id="KW-1185">Reference proteome</keyword>
<protein>
    <submittedName>
        <fullName evidence="2">Uncharacterized protein</fullName>
    </submittedName>
</protein>
<sequence>MAPSSDATEAKNVVKDAMYLFDLFRESPQPVLINIAPYAAKTGAKPNTIIKRLGEIKKRNHLNIITTTQGSSDAAGGTTIKARKPRAPAAKPVNTEDEDASAPTGLPSPAESVTGMPAYMTQKKKKRSADEGIEMSAPSKKMKTEEA</sequence>
<dbReference type="AlphaFoldDB" id="A0A0D2EFQ5"/>
<dbReference type="GeneID" id="25328553"/>
<name>A0A0D2EFQ5_9EURO</name>